<dbReference type="GO" id="GO:0000214">
    <property type="term" value="C:tRNA-intron endonuclease complex"/>
    <property type="evidence" value="ECO:0000318"/>
    <property type="project" value="GO_Central"/>
</dbReference>
<gene>
    <name evidence="5" type="ORF">POPTR_017G142200</name>
</gene>
<dbReference type="Pfam" id="PF12928">
    <property type="entry name" value="tRNA_int_end_N2"/>
    <property type="match status" value="1"/>
</dbReference>
<keyword evidence="2" id="KW-0819">tRNA processing</keyword>
<evidence type="ECO:0000313" key="6">
    <source>
        <dbReference type="Proteomes" id="UP000006729"/>
    </source>
</evidence>
<evidence type="ECO:0000256" key="2">
    <source>
        <dbReference type="ARBA" id="ARBA00022694"/>
    </source>
</evidence>
<accession>A0A2K1X7U3</accession>
<dbReference type="GO" id="GO:0000379">
    <property type="term" value="P:tRNA-type intron splice site recognition and cleavage"/>
    <property type="evidence" value="ECO:0000318"/>
    <property type="project" value="GO_Central"/>
</dbReference>
<name>A0A2K1X7U3_POPTR</name>
<reference evidence="5 6" key="1">
    <citation type="journal article" date="2006" name="Science">
        <title>The genome of black cottonwood, Populus trichocarpa (Torr. &amp; Gray).</title>
        <authorList>
            <person name="Tuskan G.A."/>
            <person name="Difazio S."/>
            <person name="Jansson S."/>
            <person name="Bohlmann J."/>
            <person name="Grigoriev I."/>
            <person name="Hellsten U."/>
            <person name="Putnam N."/>
            <person name="Ralph S."/>
            <person name="Rombauts S."/>
            <person name="Salamov A."/>
            <person name="Schein J."/>
            <person name="Sterck L."/>
            <person name="Aerts A."/>
            <person name="Bhalerao R.R."/>
            <person name="Bhalerao R.P."/>
            <person name="Blaudez D."/>
            <person name="Boerjan W."/>
            <person name="Brun A."/>
            <person name="Brunner A."/>
            <person name="Busov V."/>
            <person name="Campbell M."/>
            <person name="Carlson J."/>
            <person name="Chalot M."/>
            <person name="Chapman J."/>
            <person name="Chen G.L."/>
            <person name="Cooper D."/>
            <person name="Coutinho P.M."/>
            <person name="Couturier J."/>
            <person name="Covert S."/>
            <person name="Cronk Q."/>
            <person name="Cunningham R."/>
            <person name="Davis J."/>
            <person name="Degroeve S."/>
            <person name="Dejardin A."/>
            <person name="Depamphilis C."/>
            <person name="Detter J."/>
            <person name="Dirks B."/>
            <person name="Dubchak I."/>
            <person name="Duplessis S."/>
            <person name="Ehlting J."/>
            <person name="Ellis B."/>
            <person name="Gendler K."/>
            <person name="Goodstein D."/>
            <person name="Gribskov M."/>
            <person name="Grimwood J."/>
            <person name="Groover A."/>
            <person name="Gunter L."/>
            <person name="Hamberger B."/>
            <person name="Heinze B."/>
            <person name="Helariutta Y."/>
            <person name="Henrissat B."/>
            <person name="Holligan D."/>
            <person name="Holt R."/>
            <person name="Huang W."/>
            <person name="Islam-Faridi N."/>
            <person name="Jones S."/>
            <person name="Jones-Rhoades M."/>
            <person name="Jorgensen R."/>
            <person name="Joshi C."/>
            <person name="Kangasjarvi J."/>
            <person name="Karlsson J."/>
            <person name="Kelleher C."/>
            <person name="Kirkpatrick R."/>
            <person name="Kirst M."/>
            <person name="Kohler A."/>
            <person name="Kalluri U."/>
            <person name="Larimer F."/>
            <person name="Leebens-Mack J."/>
            <person name="Leple J.C."/>
            <person name="Locascio P."/>
            <person name="Lou Y."/>
            <person name="Lucas S."/>
            <person name="Martin F."/>
            <person name="Montanini B."/>
            <person name="Napoli C."/>
            <person name="Nelson D.R."/>
            <person name="Nelson C."/>
            <person name="Nieminen K."/>
            <person name="Nilsson O."/>
            <person name="Pereda V."/>
            <person name="Peter G."/>
            <person name="Philippe R."/>
            <person name="Pilate G."/>
            <person name="Poliakov A."/>
            <person name="Razumovskaya J."/>
            <person name="Richardson P."/>
            <person name="Rinaldi C."/>
            <person name="Ritland K."/>
            <person name="Rouze P."/>
            <person name="Ryaboy D."/>
            <person name="Schmutz J."/>
            <person name="Schrader J."/>
            <person name="Segerman B."/>
            <person name="Shin H."/>
            <person name="Siddiqui A."/>
            <person name="Sterky F."/>
            <person name="Terry A."/>
            <person name="Tsai C.J."/>
            <person name="Uberbacher E."/>
            <person name="Unneberg P."/>
            <person name="Vahala J."/>
            <person name="Wall K."/>
            <person name="Wessler S."/>
            <person name="Yang G."/>
            <person name="Yin T."/>
            <person name="Douglas C."/>
            <person name="Marra M."/>
            <person name="Sandberg G."/>
            <person name="Van de Peer Y."/>
            <person name="Rokhsar D."/>
        </authorList>
    </citation>
    <scope>NUCLEOTIDE SEQUENCE [LARGE SCALE GENOMIC DNA]</scope>
    <source>
        <strain evidence="6">cv. Nisqually</strain>
    </source>
</reference>
<dbReference type="FunCoup" id="A0A2K1X7U3">
    <property type="interactions" value="276"/>
</dbReference>
<dbReference type="Proteomes" id="UP000006729">
    <property type="component" value="Chromosome 17"/>
</dbReference>
<dbReference type="EMBL" id="CM009306">
    <property type="protein sequence ID" value="PNS96851.1"/>
    <property type="molecule type" value="Genomic_DNA"/>
</dbReference>
<evidence type="ECO:0000256" key="1">
    <source>
        <dbReference type="ARBA" id="ARBA00005736"/>
    </source>
</evidence>
<sequence>MDAEDDWESSSGEVTDTDQFNDEDFYSTSACLSKLQFRNDVSKAKWNVEMGMAEVIEKKGKMWITTGIVRNGKTFCLIEETLFLAEIGALLVMDDNDECLALKDIHKKMSEERNGCSWELFEVYKHLKSLGYVVGRHGVPWSMKGVENNSKPCSSQGTIQNNRVEGVEENSITCAVQMLSNLQVDELRLNFDVYLPNSKFRKSSPGDPAFLLCLVRGSPPSNAKSKVLERQCVGIPLKLCHVDHGRVSFFSFKRVELPILP</sequence>
<feature type="region of interest" description="Disordered" evidence="3">
    <location>
        <begin position="1"/>
        <end position="20"/>
    </location>
</feature>
<protein>
    <recommendedName>
        <fullName evidence="4">tRNA-splicing endonuclease subunit Sen54 N-terminal domain-containing protein</fullName>
    </recommendedName>
</protein>
<dbReference type="InParanoid" id="A0A2K1X7U3"/>
<keyword evidence="6" id="KW-1185">Reference proteome</keyword>
<dbReference type="AlphaFoldDB" id="A0A2K1X7U3"/>
<dbReference type="ExpressionAtlas" id="A0A2K1X7U3">
    <property type="expression patterns" value="baseline and differential"/>
</dbReference>
<comment type="similarity">
    <text evidence="1">Belongs to the SEN54 family.</text>
</comment>
<dbReference type="InterPro" id="IPR024337">
    <property type="entry name" value="tRNA_splic_suSen54"/>
</dbReference>
<dbReference type="PANTHER" id="PTHR21027:SF1">
    <property type="entry name" value="TRNA-SPLICING ENDONUCLEASE SUBUNIT SEN54"/>
    <property type="match status" value="1"/>
</dbReference>
<dbReference type="OMA" id="GCCWESF"/>
<evidence type="ECO:0000259" key="4">
    <source>
        <dbReference type="Pfam" id="PF12928"/>
    </source>
</evidence>
<feature type="domain" description="tRNA-splicing endonuclease subunit Sen54 N-terminal" evidence="4">
    <location>
        <begin position="34"/>
        <end position="92"/>
    </location>
</feature>
<dbReference type="OrthoDB" id="408683at2759"/>
<evidence type="ECO:0000313" key="5">
    <source>
        <dbReference type="EMBL" id="PNS96851.1"/>
    </source>
</evidence>
<organism evidence="5 6">
    <name type="scientific">Populus trichocarpa</name>
    <name type="common">Western balsam poplar</name>
    <name type="synonym">Populus balsamifera subsp. trichocarpa</name>
    <dbReference type="NCBI Taxonomy" id="3694"/>
    <lineage>
        <taxon>Eukaryota</taxon>
        <taxon>Viridiplantae</taxon>
        <taxon>Streptophyta</taxon>
        <taxon>Embryophyta</taxon>
        <taxon>Tracheophyta</taxon>
        <taxon>Spermatophyta</taxon>
        <taxon>Magnoliopsida</taxon>
        <taxon>eudicotyledons</taxon>
        <taxon>Gunneridae</taxon>
        <taxon>Pentapetalae</taxon>
        <taxon>rosids</taxon>
        <taxon>fabids</taxon>
        <taxon>Malpighiales</taxon>
        <taxon>Salicaceae</taxon>
        <taxon>Saliceae</taxon>
        <taxon>Populus</taxon>
    </lineage>
</organism>
<dbReference type="STRING" id="3694.A0A2K1X7U3"/>
<dbReference type="Gramene" id="Potri.017G142200.2.v4.1">
    <property type="protein sequence ID" value="Potri.017G142200.2.v4.1"/>
    <property type="gene ID" value="Potri.017G142200.v4.1"/>
</dbReference>
<dbReference type="InterPro" id="IPR024336">
    <property type="entry name" value="tRNA_splic_suSen54_N"/>
</dbReference>
<dbReference type="SMR" id="A0A2K1X7U3"/>
<evidence type="ECO:0000256" key="3">
    <source>
        <dbReference type="SAM" id="MobiDB-lite"/>
    </source>
</evidence>
<dbReference type="PANTHER" id="PTHR21027">
    <property type="entry name" value="TRNA-SPLICING ENDONUCLEASE SUBUNIT SEN54"/>
    <property type="match status" value="1"/>
</dbReference>
<proteinExistence type="inferred from homology"/>